<dbReference type="InterPro" id="IPR029057">
    <property type="entry name" value="PRTase-like"/>
</dbReference>
<dbReference type="NCBIfam" id="NF001097">
    <property type="entry name" value="PRK00129.1"/>
    <property type="match status" value="1"/>
</dbReference>
<gene>
    <name evidence="2" type="ORF">A2720_03995</name>
</gene>
<evidence type="ECO:0000313" key="2">
    <source>
        <dbReference type="EMBL" id="OGE80698.1"/>
    </source>
</evidence>
<comment type="caution">
    <text evidence="2">The sequence shown here is derived from an EMBL/GenBank/DDBJ whole genome shotgun (WGS) entry which is preliminary data.</text>
</comment>
<dbReference type="STRING" id="1817825.A2720_03995"/>
<accession>A0A1F5NST4</accession>
<dbReference type="Proteomes" id="UP000178892">
    <property type="component" value="Unassembled WGS sequence"/>
</dbReference>
<dbReference type="SUPFAM" id="SSF53271">
    <property type="entry name" value="PRTase-like"/>
    <property type="match status" value="1"/>
</dbReference>
<dbReference type="Pfam" id="PF14681">
    <property type="entry name" value="UPRTase"/>
    <property type="match status" value="1"/>
</dbReference>
<dbReference type="EMBL" id="MFEL01000018">
    <property type="protein sequence ID" value="OGE80698.1"/>
    <property type="molecule type" value="Genomic_DNA"/>
</dbReference>
<organism evidence="2 3">
    <name type="scientific">Candidatus Doudnabacteria bacterium RIFCSPHIGHO2_01_FULL_46_24</name>
    <dbReference type="NCBI Taxonomy" id="1817825"/>
    <lineage>
        <taxon>Bacteria</taxon>
        <taxon>Candidatus Doudnaibacteriota</taxon>
    </lineage>
</organism>
<name>A0A1F5NST4_9BACT</name>
<dbReference type="InterPro" id="IPR000836">
    <property type="entry name" value="PRTase_dom"/>
</dbReference>
<dbReference type="AlphaFoldDB" id="A0A1F5NST4"/>
<proteinExistence type="predicted"/>
<evidence type="ECO:0000259" key="1">
    <source>
        <dbReference type="Pfam" id="PF14681"/>
    </source>
</evidence>
<dbReference type="CDD" id="cd06223">
    <property type="entry name" value="PRTases_typeI"/>
    <property type="match status" value="1"/>
</dbReference>
<protein>
    <recommendedName>
        <fullName evidence="1">Phosphoribosyltransferase domain-containing protein</fullName>
    </recommendedName>
</protein>
<dbReference type="Gene3D" id="3.40.50.2020">
    <property type="match status" value="1"/>
</dbReference>
<feature type="domain" description="Phosphoribosyltransferase" evidence="1">
    <location>
        <begin position="14"/>
        <end position="214"/>
    </location>
</feature>
<sequence length="215" mass="23333">MQRTIPIPSNVVLVDNPAALQALTVMRDERTKPAEMRAQLARLTSAIMPELMKDLIWSINSLNTPLDIAQGTYQGRRVTLVPVLRAGLGMLDTALGFFSDVRVGFIWLGRDEETAEASCYGRNLPPNLKHDHVIILDGMVATGGSTIMAVNILKQAGATDIRQLFVVAAPEGLAAVGQAHPDVMLYGPAVDERLDDRKYIVPGLGDLGDRLYGTE</sequence>
<evidence type="ECO:0000313" key="3">
    <source>
        <dbReference type="Proteomes" id="UP000178892"/>
    </source>
</evidence>
<reference evidence="2 3" key="1">
    <citation type="journal article" date="2016" name="Nat. Commun.">
        <title>Thousands of microbial genomes shed light on interconnected biogeochemical processes in an aquifer system.</title>
        <authorList>
            <person name="Anantharaman K."/>
            <person name="Brown C.T."/>
            <person name="Hug L.A."/>
            <person name="Sharon I."/>
            <person name="Castelle C.J."/>
            <person name="Probst A.J."/>
            <person name="Thomas B.C."/>
            <person name="Singh A."/>
            <person name="Wilkins M.J."/>
            <person name="Karaoz U."/>
            <person name="Brodie E.L."/>
            <person name="Williams K.H."/>
            <person name="Hubbard S.S."/>
            <person name="Banfield J.F."/>
        </authorList>
    </citation>
    <scope>NUCLEOTIDE SEQUENCE [LARGE SCALE GENOMIC DNA]</scope>
</reference>